<evidence type="ECO:0000313" key="2">
    <source>
        <dbReference type="Proteomes" id="UP001501638"/>
    </source>
</evidence>
<comment type="caution">
    <text evidence="1">The sequence shown here is derived from an EMBL/GenBank/DDBJ whole genome shotgun (WGS) entry which is preliminary data.</text>
</comment>
<name>A0ABN3KH94_9ACTN</name>
<organism evidence="1 2">
    <name type="scientific">Streptomyces macrosporus</name>
    <dbReference type="NCBI Taxonomy" id="44032"/>
    <lineage>
        <taxon>Bacteria</taxon>
        <taxon>Bacillati</taxon>
        <taxon>Actinomycetota</taxon>
        <taxon>Actinomycetes</taxon>
        <taxon>Kitasatosporales</taxon>
        <taxon>Streptomycetaceae</taxon>
        <taxon>Streptomyces</taxon>
    </lineage>
</organism>
<protein>
    <submittedName>
        <fullName evidence="1">Uncharacterized protein</fullName>
    </submittedName>
</protein>
<accession>A0ABN3KH94</accession>
<evidence type="ECO:0000313" key="1">
    <source>
        <dbReference type="EMBL" id="GAA2459603.1"/>
    </source>
</evidence>
<reference evidence="1 2" key="1">
    <citation type="journal article" date="2019" name="Int. J. Syst. Evol. Microbiol.">
        <title>The Global Catalogue of Microorganisms (GCM) 10K type strain sequencing project: providing services to taxonomists for standard genome sequencing and annotation.</title>
        <authorList>
            <consortium name="The Broad Institute Genomics Platform"/>
            <consortium name="The Broad Institute Genome Sequencing Center for Infectious Disease"/>
            <person name="Wu L."/>
            <person name="Ma J."/>
        </authorList>
    </citation>
    <scope>NUCLEOTIDE SEQUENCE [LARGE SCALE GENOMIC DNA]</scope>
    <source>
        <strain evidence="1 2">JCM 6305</strain>
    </source>
</reference>
<gene>
    <name evidence="1" type="ORF">GCM10010405_49780</name>
</gene>
<dbReference type="Proteomes" id="UP001501638">
    <property type="component" value="Unassembled WGS sequence"/>
</dbReference>
<keyword evidence="2" id="KW-1185">Reference proteome</keyword>
<dbReference type="EMBL" id="BAAASZ010000035">
    <property type="protein sequence ID" value="GAA2459603.1"/>
    <property type="molecule type" value="Genomic_DNA"/>
</dbReference>
<sequence>MVPQPNPMNLSLDAPARDFSSIPLTIGAVLDIRGTAPSLKALREHITACLPRLPALRHYLDGPRLKARVGARPATTCVRPGPGADT</sequence>
<proteinExistence type="predicted"/>